<dbReference type="AlphaFoldDB" id="A0A1L9Q4E3"/>
<evidence type="ECO:0000256" key="1">
    <source>
        <dbReference type="SAM" id="Phobius"/>
    </source>
</evidence>
<proteinExistence type="predicted"/>
<feature type="transmembrane region" description="Helical" evidence="1">
    <location>
        <begin position="126"/>
        <end position="146"/>
    </location>
</feature>
<name>A0A1L9Q4E3_ASPVE</name>
<feature type="transmembrane region" description="Helical" evidence="1">
    <location>
        <begin position="73"/>
        <end position="91"/>
    </location>
</feature>
<keyword evidence="1" id="KW-0812">Transmembrane</keyword>
<feature type="transmembrane region" description="Helical" evidence="1">
    <location>
        <begin position="97"/>
        <end position="114"/>
    </location>
</feature>
<reference evidence="3" key="1">
    <citation type="journal article" date="2017" name="Genome Biol.">
        <title>Comparative genomics reveals high biological diversity and specific adaptations in the industrially and medically important fungal genus Aspergillus.</title>
        <authorList>
            <person name="de Vries R.P."/>
            <person name="Riley R."/>
            <person name="Wiebenga A."/>
            <person name="Aguilar-Osorio G."/>
            <person name="Amillis S."/>
            <person name="Uchima C.A."/>
            <person name="Anderluh G."/>
            <person name="Asadollahi M."/>
            <person name="Askin M."/>
            <person name="Barry K."/>
            <person name="Battaglia E."/>
            <person name="Bayram O."/>
            <person name="Benocci T."/>
            <person name="Braus-Stromeyer S.A."/>
            <person name="Caldana C."/>
            <person name="Canovas D."/>
            <person name="Cerqueira G.C."/>
            <person name="Chen F."/>
            <person name="Chen W."/>
            <person name="Choi C."/>
            <person name="Clum A."/>
            <person name="Dos Santos R.A."/>
            <person name="Damasio A.R."/>
            <person name="Diallinas G."/>
            <person name="Emri T."/>
            <person name="Fekete E."/>
            <person name="Flipphi M."/>
            <person name="Freyberg S."/>
            <person name="Gallo A."/>
            <person name="Gournas C."/>
            <person name="Habgood R."/>
            <person name="Hainaut M."/>
            <person name="Harispe M.L."/>
            <person name="Henrissat B."/>
            <person name="Hilden K.S."/>
            <person name="Hope R."/>
            <person name="Hossain A."/>
            <person name="Karabika E."/>
            <person name="Karaffa L."/>
            <person name="Karanyi Z."/>
            <person name="Krasevec N."/>
            <person name="Kuo A."/>
            <person name="Kusch H."/>
            <person name="LaButti K."/>
            <person name="Lagendijk E.L."/>
            <person name="Lapidus A."/>
            <person name="Levasseur A."/>
            <person name="Lindquist E."/>
            <person name="Lipzen A."/>
            <person name="Logrieco A.F."/>
            <person name="MacCabe A."/>
            <person name="Maekelae M.R."/>
            <person name="Malavazi I."/>
            <person name="Melin P."/>
            <person name="Meyer V."/>
            <person name="Mielnichuk N."/>
            <person name="Miskei M."/>
            <person name="Molnar A.P."/>
            <person name="Mule G."/>
            <person name="Ngan C.Y."/>
            <person name="Orejas M."/>
            <person name="Orosz E."/>
            <person name="Ouedraogo J.P."/>
            <person name="Overkamp K.M."/>
            <person name="Park H.-S."/>
            <person name="Perrone G."/>
            <person name="Piumi F."/>
            <person name="Punt P.J."/>
            <person name="Ram A.F."/>
            <person name="Ramon A."/>
            <person name="Rauscher S."/>
            <person name="Record E."/>
            <person name="Riano-Pachon D.M."/>
            <person name="Robert V."/>
            <person name="Roehrig J."/>
            <person name="Ruller R."/>
            <person name="Salamov A."/>
            <person name="Salih N.S."/>
            <person name="Samson R.A."/>
            <person name="Sandor E."/>
            <person name="Sanguinetti M."/>
            <person name="Schuetze T."/>
            <person name="Sepcic K."/>
            <person name="Shelest E."/>
            <person name="Sherlock G."/>
            <person name="Sophianopoulou V."/>
            <person name="Squina F.M."/>
            <person name="Sun H."/>
            <person name="Susca A."/>
            <person name="Todd R.B."/>
            <person name="Tsang A."/>
            <person name="Unkles S.E."/>
            <person name="van de Wiele N."/>
            <person name="van Rossen-Uffink D."/>
            <person name="Oliveira J.V."/>
            <person name="Vesth T.C."/>
            <person name="Visser J."/>
            <person name="Yu J.-H."/>
            <person name="Zhou M."/>
            <person name="Andersen M.R."/>
            <person name="Archer D.B."/>
            <person name="Baker S.E."/>
            <person name="Benoit I."/>
            <person name="Brakhage A.A."/>
            <person name="Braus G.H."/>
            <person name="Fischer R."/>
            <person name="Frisvad J.C."/>
            <person name="Goldman G.H."/>
            <person name="Houbraken J."/>
            <person name="Oakley B."/>
            <person name="Pocsi I."/>
            <person name="Scazzocchio C."/>
            <person name="Seiboth B."/>
            <person name="vanKuyk P.A."/>
            <person name="Wortman J."/>
            <person name="Dyer P.S."/>
            <person name="Grigoriev I.V."/>
        </authorList>
    </citation>
    <scope>NUCLEOTIDE SEQUENCE [LARGE SCALE GENOMIC DNA]</scope>
    <source>
        <strain evidence="3">CBS 583.65</strain>
    </source>
</reference>
<dbReference type="RefSeq" id="XP_040674378.1">
    <property type="nucleotide sequence ID" value="XM_040812151.1"/>
</dbReference>
<dbReference type="EMBL" id="KV878140">
    <property type="protein sequence ID" value="OJJ08616.1"/>
    <property type="molecule type" value="Genomic_DNA"/>
</dbReference>
<organism evidence="2 3">
    <name type="scientific">Aspergillus versicolor CBS 583.65</name>
    <dbReference type="NCBI Taxonomy" id="1036611"/>
    <lineage>
        <taxon>Eukaryota</taxon>
        <taxon>Fungi</taxon>
        <taxon>Dikarya</taxon>
        <taxon>Ascomycota</taxon>
        <taxon>Pezizomycotina</taxon>
        <taxon>Eurotiomycetes</taxon>
        <taxon>Eurotiomycetidae</taxon>
        <taxon>Eurotiales</taxon>
        <taxon>Aspergillaceae</taxon>
        <taxon>Aspergillus</taxon>
        <taxon>Aspergillus subgen. Nidulantes</taxon>
    </lineage>
</organism>
<keyword evidence="1" id="KW-0472">Membrane</keyword>
<evidence type="ECO:0000313" key="3">
    <source>
        <dbReference type="Proteomes" id="UP000184073"/>
    </source>
</evidence>
<evidence type="ECO:0000313" key="2">
    <source>
        <dbReference type="EMBL" id="OJJ08616.1"/>
    </source>
</evidence>
<keyword evidence="1" id="KW-1133">Transmembrane helix</keyword>
<gene>
    <name evidence="2" type="ORF">ASPVEDRAFT_404142</name>
</gene>
<dbReference type="VEuPathDB" id="FungiDB:ASPVEDRAFT_404142"/>
<accession>A0A1L9Q4E3</accession>
<feature type="transmembrane region" description="Helical" evidence="1">
    <location>
        <begin position="47"/>
        <end position="66"/>
    </location>
</feature>
<protein>
    <submittedName>
        <fullName evidence="2">Uncharacterized protein</fullName>
    </submittedName>
</protein>
<dbReference type="Proteomes" id="UP000184073">
    <property type="component" value="Unassembled WGS sequence"/>
</dbReference>
<keyword evidence="3" id="KW-1185">Reference proteome</keyword>
<dbReference type="GeneID" id="63727662"/>
<sequence length="147" mass="16025">MSSLIKHISVSLLSVILFLGAFSRFSHGKFVPWWYAFQTYHAPDDGSTVAIITPYIDLLIGLVLLFGRQSFRLAAAAISLFFFVIGLAMQVSAGKNYMGDVALVAVGIAAVWGASTTSKEAQWPVFSGEFWVVCISGLLLQLVRALY</sequence>
<dbReference type="OrthoDB" id="2991872at2759"/>